<feature type="compositionally biased region" description="Low complexity" evidence="3">
    <location>
        <begin position="1"/>
        <end position="20"/>
    </location>
</feature>
<gene>
    <name evidence="5" type="ORF">NIES267_74630</name>
</gene>
<geneLocation type="plasmid" evidence="6">
    <name>Plasmid3 dna</name>
</geneLocation>
<dbReference type="GO" id="GO:0007059">
    <property type="term" value="P:chromosome segregation"/>
    <property type="evidence" value="ECO:0007669"/>
    <property type="project" value="TreeGrafter"/>
</dbReference>
<dbReference type="EMBL" id="AP018230">
    <property type="protein sequence ID" value="BAY87939.1"/>
    <property type="molecule type" value="Genomic_DNA"/>
</dbReference>
<accession>A0A1Z4M382</accession>
<dbReference type="FunFam" id="3.90.1530.30:FF:000001">
    <property type="entry name" value="Chromosome partitioning protein ParB"/>
    <property type="match status" value="1"/>
</dbReference>
<reference evidence="5 6" key="1">
    <citation type="submission" date="2017-06" db="EMBL/GenBank/DDBJ databases">
        <title>Genome sequencing of cyanobaciteial culture collection at National Institute for Environmental Studies (NIES).</title>
        <authorList>
            <person name="Hirose Y."/>
            <person name="Shimura Y."/>
            <person name="Fujisawa T."/>
            <person name="Nakamura Y."/>
            <person name="Kawachi M."/>
        </authorList>
    </citation>
    <scope>NUCLEOTIDE SEQUENCE [LARGE SCALE GENOMIC DNA]</scope>
    <source>
        <strain evidence="5 6">NIES-267</strain>
        <plasmid evidence="6">Plasmid3 dna</plasmid>
    </source>
</reference>
<dbReference type="InterPro" id="IPR003115">
    <property type="entry name" value="ParB_N"/>
</dbReference>
<dbReference type="CDD" id="cd16393">
    <property type="entry name" value="SPO0J_N"/>
    <property type="match status" value="1"/>
</dbReference>
<feature type="domain" description="ParB-like N-terminal" evidence="4">
    <location>
        <begin position="57"/>
        <end position="147"/>
    </location>
</feature>
<dbReference type="Pfam" id="PF17762">
    <property type="entry name" value="HTH_ParB"/>
    <property type="match status" value="1"/>
</dbReference>
<dbReference type="Proteomes" id="UP000218418">
    <property type="component" value="Plasmid plasmid3"/>
</dbReference>
<feature type="region of interest" description="Disordered" evidence="3">
    <location>
        <begin position="37"/>
        <end position="56"/>
    </location>
</feature>
<organism evidence="5 6">
    <name type="scientific">Calothrix parasitica NIES-267</name>
    <dbReference type="NCBI Taxonomy" id="1973488"/>
    <lineage>
        <taxon>Bacteria</taxon>
        <taxon>Bacillati</taxon>
        <taxon>Cyanobacteriota</taxon>
        <taxon>Cyanophyceae</taxon>
        <taxon>Nostocales</taxon>
        <taxon>Calotrichaceae</taxon>
        <taxon>Calothrix</taxon>
    </lineage>
</organism>
<dbReference type="Gene3D" id="3.90.1530.30">
    <property type="match status" value="1"/>
</dbReference>
<keyword evidence="6" id="KW-1185">Reference proteome</keyword>
<evidence type="ECO:0000256" key="3">
    <source>
        <dbReference type="SAM" id="MobiDB-lite"/>
    </source>
</evidence>
<name>A0A1Z4M382_9CYAN</name>
<dbReference type="InterPro" id="IPR036086">
    <property type="entry name" value="ParB/Sulfiredoxin_sf"/>
</dbReference>
<dbReference type="InterPro" id="IPR041468">
    <property type="entry name" value="HTH_ParB/Spo0J"/>
</dbReference>
<dbReference type="OrthoDB" id="9802051at2"/>
<dbReference type="SMART" id="SM00470">
    <property type="entry name" value="ParB"/>
    <property type="match status" value="1"/>
</dbReference>
<dbReference type="SUPFAM" id="SSF110849">
    <property type="entry name" value="ParB/Sulfiredoxin"/>
    <property type="match status" value="1"/>
</dbReference>
<dbReference type="PANTHER" id="PTHR33375">
    <property type="entry name" value="CHROMOSOME-PARTITIONING PROTEIN PARB-RELATED"/>
    <property type="match status" value="1"/>
</dbReference>
<comment type="similarity">
    <text evidence="1">Belongs to the ParB family.</text>
</comment>
<evidence type="ECO:0000256" key="2">
    <source>
        <dbReference type="ARBA" id="ARBA00023125"/>
    </source>
</evidence>
<evidence type="ECO:0000259" key="4">
    <source>
        <dbReference type="SMART" id="SM00470"/>
    </source>
</evidence>
<keyword evidence="2" id="KW-0238">DNA-binding</keyword>
<dbReference type="AlphaFoldDB" id="A0A1Z4M382"/>
<dbReference type="InterPro" id="IPR050336">
    <property type="entry name" value="Chromosome_partition/occlusion"/>
</dbReference>
<evidence type="ECO:0000313" key="6">
    <source>
        <dbReference type="Proteomes" id="UP000218418"/>
    </source>
</evidence>
<dbReference type="GO" id="GO:0003677">
    <property type="term" value="F:DNA binding"/>
    <property type="evidence" value="ECO:0007669"/>
    <property type="project" value="UniProtKB-KW"/>
</dbReference>
<protein>
    <submittedName>
        <fullName evidence="5">ParB family protein</fullName>
    </submittedName>
</protein>
<dbReference type="Pfam" id="PF02195">
    <property type="entry name" value="ParB_N"/>
    <property type="match status" value="1"/>
</dbReference>
<dbReference type="InterPro" id="IPR004437">
    <property type="entry name" value="ParB/RepB/Spo0J"/>
</dbReference>
<dbReference type="GO" id="GO:0005694">
    <property type="term" value="C:chromosome"/>
    <property type="evidence" value="ECO:0007669"/>
    <property type="project" value="TreeGrafter"/>
</dbReference>
<evidence type="ECO:0000256" key="1">
    <source>
        <dbReference type="ARBA" id="ARBA00006295"/>
    </source>
</evidence>
<sequence length="338" mass="38344">MNKPTNRTTNRTTNKTTNKTTTKKKQPYTSKLQGVSALLGEGATPSDTPNKNDAPSSSIAISAIKLPESQPRRYFDPNKLEKLSYSIKELGILEPLLVRPLPKNNYELVAGERRFKAAQMAGLTEVPVIVREMNDAITHKVRLVENLQREDLNPLEETEGILELLAMQLDTSLDVVISYLTKMRNVCDRYKDEENEVRHNVMSQTETKVIEELFASLGKMGWDSFVKNRLPLLKLPQDVINALREGKIEYTKARAIAKVKDEKKRQDLIEVAIAEKLSLTQINERVKAANQVAAPVHPLKERYKIALPRLQKSKVWDNPKKQKALEKLLTQIEALVDE</sequence>
<dbReference type="Gene3D" id="1.10.10.2830">
    <property type="match status" value="1"/>
</dbReference>
<evidence type="ECO:0000313" key="5">
    <source>
        <dbReference type="EMBL" id="BAY87939.1"/>
    </source>
</evidence>
<proteinExistence type="inferred from homology"/>
<dbReference type="NCBIfam" id="TIGR00180">
    <property type="entry name" value="parB_part"/>
    <property type="match status" value="1"/>
</dbReference>
<dbReference type="SUPFAM" id="SSF109709">
    <property type="entry name" value="KorB DNA-binding domain-like"/>
    <property type="match status" value="1"/>
</dbReference>
<feature type="region of interest" description="Disordered" evidence="3">
    <location>
        <begin position="1"/>
        <end position="31"/>
    </location>
</feature>
<dbReference type="PANTHER" id="PTHR33375:SF7">
    <property type="entry name" value="CHROMOSOME 2-PARTITIONING PROTEIN PARB-RELATED"/>
    <property type="match status" value="1"/>
</dbReference>
<keyword evidence="5" id="KW-0614">Plasmid</keyword>